<proteinExistence type="predicted"/>
<dbReference type="AlphaFoldDB" id="A0A9W8UGZ0"/>
<dbReference type="GeneID" id="80889477"/>
<keyword evidence="2" id="KW-1185">Reference proteome</keyword>
<gene>
    <name evidence="1" type="ORF">LMH87_002318</name>
</gene>
<reference evidence="1" key="1">
    <citation type="journal article" date="2023" name="Access Microbiol">
        <title>De-novo genome assembly for Akanthomyces muscarius, a biocontrol agent of insect agricultural pests.</title>
        <authorList>
            <person name="Erdos Z."/>
            <person name="Studholme D.J."/>
            <person name="Raymond B."/>
            <person name="Sharma M."/>
        </authorList>
    </citation>
    <scope>NUCLEOTIDE SEQUENCE</scope>
    <source>
        <strain evidence="1">Ve6</strain>
    </source>
</reference>
<name>A0A9W8UGZ0_AKAMU</name>
<sequence length="67" mass="7531">MFRTAQRLTFSLQLFQPGAINTVRQTGLQGTCSSVICGHRTEYPWKNVCTRTVDLIMTCHTLAILSN</sequence>
<dbReference type="Proteomes" id="UP001144673">
    <property type="component" value="Chromosome 3"/>
</dbReference>
<protein>
    <submittedName>
        <fullName evidence="1">Uncharacterized protein</fullName>
    </submittedName>
</protein>
<dbReference type="RefSeq" id="XP_056050757.1">
    <property type="nucleotide sequence ID" value="XM_056193752.1"/>
</dbReference>
<dbReference type="KEGG" id="amus:LMH87_002318"/>
<organism evidence="1 2">
    <name type="scientific">Akanthomyces muscarius</name>
    <name type="common">Entomopathogenic fungus</name>
    <name type="synonym">Lecanicillium muscarium</name>
    <dbReference type="NCBI Taxonomy" id="2231603"/>
    <lineage>
        <taxon>Eukaryota</taxon>
        <taxon>Fungi</taxon>
        <taxon>Dikarya</taxon>
        <taxon>Ascomycota</taxon>
        <taxon>Pezizomycotina</taxon>
        <taxon>Sordariomycetes</taxon>
        <taxon>Hypocreomycetidae</taxon>
        <taxon>Hypocreales</taxon>
        <taxon>Cordycipitaceae</taxon>
        <taxon>Akanthomyces</taxon>
    </lineage>
</organism>
<evidence type="ECO:0000313" key="1">
    <source>
        <dbReference type="EMBL" id="KAJ4147816.1"/>
    </source>
</evidence>
<evidence type="ECO:0000313" key="2">
    <source>
        <dbReference type="Proteomes" id="UP001144673"/>
    </source>
</evidence>
<accession>A0A9W8UGZ0</accession>
<dbReference type="EMBL" id="JAJHUN010000010">
    <property type="protein sequence ID" value="KAJ4147816.1"/>
    <property type="molecule type" value="Genomic_DNA"/>
</dbReference>
<comment type="caution">
    <text evidence="1">The sequence shown here is derived from an EMBL/GenBank/DDBJ whole genome shotgun (WGS) entry which is preliminary data.</text>
</comment>